<feature type="region of interest" description="Disordered" evidence="1">
    <location>
        <begin position="1"/>
        <end position="36"/>
    </location>
</feature>
<gene>
    <name evidence="2" type="ORF">PV328_008437</name>
</gene>
<protein>
    <submittedName>
        <fullName evidence="2">Uncharacterized protein</fullName>
    </submittedName>
</protein>
<comment type="caution">
    <text evidence="2">The sequence shown here is derived from an EMBL/GenBank/DDBJ whole genome shotgun (WGS) entry which is preliminary data.</text>
</comment>
<reference evidence="2" key="2">
    <citation type="submission" date="2023-03" db="EMBL/GenBank/DDBJ databases">
        <authorList>
            <person name="Inwood S.N."/>
            <person name="Skelly J.G."/>
            <person name="Guhlin J."/>
            <person name="Harrop T.W.R."/>
            <person name="Goldson S.G."/>
            <person name="Dearden P.K."/>
        </authorList>
    </citation>
    <scope>NUCLEOTIDE SEQUENCE</scope>
    <source>
        <strain evidence="2">Irish</strain>
        <tissue evidence="2">Whole body</tissue>
    </source>
</reference>
<evidence type="ECO:0000313" key="3">
    <source>
        <dbReference type="Proteomes" id="UP001168990"/>
    </source>
</evidence>
<feature type="compositionally biased region" description="Polar residues" evidence="1">
    <location>
        <begin position="7"/>
        <end position="23"/>
    </location>
</feature>
<dbReference type="AlphaFoldDB" id="A0AA39FJI2"/>
<evidence type="ECO:0000256" key="1">
    <source>
        <dbReference type="SAM" id="MobiDB-lite"/>
    </source>
</evidence>
<accession>A0AA39FJI2</accession>
<evidence type="ECO:0000313" key="2">
    <source>
        <dbReference type="EMBL" id="KAK0170601.1"/>
    </source>
</evidence>
<dbReference type="EMBL" id="JAQQBS010000003">
    <property type="protein sequence ID" value="KAK0170601.1"/>
    <property type="molecule type" value="Genomic_DNA"/>
</dbReference>
<dbReference type="Proteomes" id="UP001168990">
    <property type="component" value="Unassembled WGS sequence"/>
</dbReference>
<reference evidence="2" key="1">
    <citation type="journal article" date="2023" name="bioRxiv">
        <title>Scaffold-level genome assemblies of two parasitoid biocontrol wasps reveal the parthenogenesis mechanism and an associated novel virus.</title>
        <authorList>
            <person name="Inwood S."/>
            <person name="Skelly J."/>
            <person name="Guhlin J."/>
            <person name="Harrop T."/>
            <person name="Goldson S."/>
            <person name="Dearden P."/>
        </authorList>
    </citation>
    <scope>NUCLEOTIDE SEQUENCE</scope>
    <source>
        <strain evidence="2">Irish</strain>
        <tissue evidence="2">Whole body</tissue>
    </source>
</reference>
<name>A0AA39FJI2_9HYME</name>
<keyword evidence="3" id="KW-1185">Reference proteome</keyword>
<sequence length="133" mass="14718">MIDRPQFQATTTWRTPNNESRGSSVEVAGVDGAGEDAEEVEAAVDAEVAENEAEEAVKYNDACEIGRLWLEFPSISTGEKIQKKVAASIQRQNLSRLAVPIERRTVMSGGSDAVIRCQVLGKFTRFRLFWLIT</sequence>
<organism evidence="2 3">
    <name type="scientific">Microctonus aethiopoides</name>
    <dbReference type="NCBI Taxonomy" id="144406"/>
    <lineage>
        <taxon>Eukaryota</taxon>
        <taxon>Metazoa</taxon>
        <taxon>Ecdysozoa</taxon>
        <taxon>Arthropoda</taxon>
        <taxon>Hexapoda</taxon>
        <taxon>Insecta</taxon>
        <taxon>Pterygota</taxon>
        <taxon>Neoptera</taxon>
        <taxon>Endopterygota</taxon>
        <taxon>Hymenoptera</taxon>
        <taxon>Apocrita</taxon>
        <taxon>Ichneumonoidea</taxon>
        <taxon>Braconidae</taxon>
        <taxon>Euphorinae</taxon>
        <taxon>Microctonus</taxon>
    </lineage>
</organism>
<proteinExistence type="predicted"/>